<dbReference type="OrthoDB" id="168391at2157"/>
<dbReference type="Pfam" id="PF01266">
    <property type="entry name" value="DAO"/>
    <property type="match status" value="1"/>
</dbReference>
<evidence type="ECO:0000313" key="4">
    <source>
        <dbReference type="Proteomes" id="UP000318864"/>
    </source>
</evidence>
<dbReference type="GO" id="GO:0016491">
    <property type="term" value="F:oxidoreductase activity"/>
    <property type="evidence" value="ECO:0007669"/>
    <property type="project" value="UniProtKB-KW"/>
</dbReference>
<feature type="domain" description="FAD dependent oxidoreductase" evidence="2">
    <location>
        <begin position="3"/>
        <end position="358"/>
    </location>
</feature>
<dbReference type="Gene3D" id="3.30.9.10">
    <property type="entry name" value="D-Amino Acid Oxidase, subunit A, domain 2"/>
    <property type="match status" value="1"/>
</dbReference>
<dbReference type="PANTHER" id="PTHR13847:SF287">
    <property type="entry name" value="FAD-DEPENDENT OXIDOREDUCTASE DOMAIN-CONTAINING PROTEIN 1"/>
    <property type="match status" value="1"/>
</dbReference>
<protein>
    <submittedName>
        <fullName evidence="3">FAD-binding oxidoreductase</fullName>
    </submittedName>
</protein>
<evidence type="ECO:0000313" key="3">
    <source>
        <dbReference type="EMBL" id="THE65901.1"/>
    </source>
</evidence>
<comment type="caution">
    <text evidence="3">The sequence shown here is derived from an EMBL/GenBank/DDBJ whole genome shotgun (WGS) entry which is preliminary data.</text>
</comment>
<dbReference type="PANTHER" id="PTHR13847">
    <property type="entry name" value="SARCOSINE DEHYDROGENASE-RELATED"/>
    <property type="match status" value="1"/>
</dbReference>
<evidence type="ECO:0000256" key="1">
    <source>
        <dbReference type="ARBA" id="ARBA00023002"/>
    </source>
</evidence>
<organism evidence="3 4">
    <name type="scientific">Salinadaptatus halalkaliphilus</name>
    <dbReference type="NCBI Taxonomy" id="2419781"/>
    <lineage>
        <taxon>Archaea</taxon>
        <taxon>Methanobacteriati</taxon>
        <taxon>Methanobacteriota</taxon>
        <taxon>Stenosarchaea group</taxon>
        <taxon>Halobacteria</taxon>
        <taxon>Halobacteriales</taxon>
        <taxon>Natrialbaceae</taxon>
        <taxon>Salinadaptatus</taxon>
    </lineage>
</organism>
<dbReference type="Proteomes" id="UP000318864">
    <property type="component" value="Unassembled WGS sequence"/>
</dbReference>
<dbReference type="InterPro" id="IPR006076">
    <property type="entry name" value="FAD-dep_OxRdtase"/>
</dbReference>
<proteinExistence type="predicted"/>
<dbReference type="InterPro" id="IPR036188">
    <property type="entry name" value="FAD/NAD-bd_sf"/>
</dbReference>
<dbReference type="GO" id="GO:0005737">
    <property type="term" value="C:cytoplasm"/>
    <property type="evidence" value="ECO:0007669"/>
    <property type="project" value="TreeGrafter"/>
</dbReference>
<sequence length="389" mass="41033">MTVVVVGGGIVGMASAYELADRGVDVIVCENGSIGNGSTERAVGGIRAQFSTPATVEMSLASMAVWDAFEERFGETIDYRRTGYLFLARSSEDADALEAAVATQSDRGVPSEVISPDMAHEYCPAIDPSQFVAGSYSPTDGVADPHLALQAYTSAAREAGAEIRTQTPVTDIYRDGVAAATGTRRVAGVETSESRLEADYVVNAAGPWAGEVGAMADVSLPIVPKRRQIAVVRPETTISESSPLTIDLESGTYFRPERGDDALVGGHVDDADPVVDPDGYTRSMDFEWAGRVLETVAGWTSAFGPESAIKRGWAGLYAVTPDDNAIIEESVPGFITAGGFSGHGFQHAPATGQLVAELIVDGSASLVDLSAFASNRFEQGEQRRERNVV</sequence>
<accession>A0A4S3TNQ6</accession>
<name>A0A4S3TNQ6_9EURY</name>
<evidence type="ECO:0000259" key="2">
    <source>
        <dbReference type="Pfam" id="PF01266"/>
    </source>
</evidence>
<dbReference type="EMBL" id="RBZW01000014">
    <property type="protein sequence ID" value="THE65901.1"/>
    <property type="molecule type" value="Genomic_DNA"/>
</dbReference>
<reference evidence="3 4" key="1">
    <citation type="submission" date="2018-10" db="EMBL/GenBank/DDBJ databases">
        <title>Natronolimnobius sp. XQ-INN 246 isolated from Inner Mongolia Autonomous Region of China.</title>
        <authorList>
            <person name="Xue Q."/>
        </authorList>
    </citation>
    <scope>NUCLEOTIDE SEQUENCE [LARGE SCALE GENOMIC DNA]</scope>
    <source>
        <strain evidence="3 4">XQ-INN 246</strain>
    </source>
</reference>
<dbReference type="RefSeq" id="WP_141463634.1">
    <property type="nucleotide sequence ID" value="NZ_RBZW01000014.1"/>
</dbReference>
<dbReference type="SUPFAM" id="SSF51905">
    <property type="entry name" value="FAD/NAD(P)-binding domain"/>
    <property type="match status" value="1"/>
</dbReference>
<keyword evidence="4" id="KW-1185">Reference proteome</keyword>
<gene>
    <name evidence="3" type="ORF">D8Y22_05095</name>
</gene>
<dbReference type="AlphaFoldDB" id="A0A4S3TNQ6"/>
<dbReference type="Gene3D" id="3.50.50.60">
    <property type="entry name" value="FAD/NAD(P)-binding domain"/>
    <property type="match status" value="1"/>
</dbReference>
<keyword evidence="1" id="KW-0560">Oxidoreductase</keyword>